<evidence type="ECO:0000259" key="5">
    <source>
        <dbReference type="Pfam" id="PF14833"/>
    </source>
</evidence>
<dbReference type="InterPro" id="IPR015815">
    <property type="entry name" value="HIBADH-related"/>
</dbReference>
<dbReference type="EMBL" id="KJ995609">
    <property type="protein sequence ID" value="AIO06087.1"/>
    <property type="molecule type" value="Genomic_DNA"/>
</dbReference>
<feature type="active site" evidence="3">
    <location>
        <position position="171"/>
    </location>
</feature>
<evidence type="ECO:0000259" key="4">
    <source>
        <dbReference type="Pfam" id="PF03446"/>
    </source>
</evidence>
<dbReference type="Pfam" id="PF03446">
    <property type="entry name" value="NAD_binding_2"/>
    <property type="match status" value="1"/>
</dbReference>
<feature type="domain" description="6-phosphogluconate dehydrogenase NADP-binding" evidence="4">
    <location>
        <begin position="2"/>
        <end position="161"/>
    </location>
</feature>
<dbReference type="PIRSF" id="PIRSF000103">
    <property type="entry name" value="HIBADH"/>
    <property type="match status" value="1"/>
</dbReference>
<dbReference type="InterPro" id="IPR029154">
    <property type="entry name" value="HIBADH-like_NADP-bd"/>
</dbReference>
<dbReference type="SUPFAM" id="SSF48179">
    <property type="entry name" value="6-phosphogluconate dehydrogenase C-terminal domain-like"/>
    <property type="match status" value="1"/>
</dbReference>
<dbReference type="PANTHER" id="PTHR43580">
    <property type="entry name" value="OXIDOREDUCTASE GLYR1-RELATED"/>
    <property type="match status" value="1"/>
</dbReference>
<dbReference type="InterPro" id="IPR036291">
    <property type="entry name" value="NAD(P)-bd_dom_sf"/>
</dbReference>
<dbReference type="SUPFAM" id="SSF51735">
    <property type="entry name" value="NAD(P)-binding Rossmann-fold domains"/>
    <property type="match status" value="1"/>
</dbReference>
<dbReference type="AlphaFoldDB" id="A0A088S784"/>
<dbReference type="GO" id="GO:0016491">
    <property type="term" value="F:oxidoreductase activity"/>
    <property type="evidence" value="ECO:0007669"/>
    <property type="project" value="UniProtKB-KW"/>
</dbReference>
<evidence type="ECO:0000256" key="3">
    <source>
        <dbReference type="PIRSR" id="PIRSR000103-1"/>
    </source>
</evidence>
<evidence type="ECO:0000313" key="6">
    <source>
        <dbReference type="EMBL" id="AIO06087.1"/>
    </source>
</evidence>
<name>A0A088S784_THAAR</name>
<organism evidence="6">
    <name type="scientific">Thauera aromatica</name>
    <dbReference type="NCBI Taxonomy" id="59405"/>
    <lineage>
        <taxon>Bacteria</taxon>
        <taxon>Pseudomonadati</taxon>
        <taxon>Pseudomonadota</taxon>
        <taxon>Betaproteobacteria</taxon>
        <taxon>Rhodocyclales</taxon>
        <taxon>Zoogloeaceae</taxon>
        <taxon>Thauera</taxon>
    </lineage>
</organism>
<dbReference type="PANTHER" id="PTHR43580:SF2">
    <property type="entry name" value="CYTOKINE-LIKE NUCLEAR FACTOR N-PAC"/>
    <property type="match status" value="1"/>
</dbReference>
<proteinExistence type="predicted"/>
<dbReference type="Gene3D" id="1.10.1040.10">
    <property type="entry name" value="N-(1-d-carboxylethyl)-l-norvaline Dehydrogenase, domain 2"/>
    <property type="match status" value="1"/>
</dbReference>
<dbReference type="InterPro" id="IPR008927">
    <property type="entry name" value="6-PGluconate_DH-like_C_sf"/>
</dbReference>
<accession>A0A088S784</accession>
<keyword evidence="1" id="KW-0560">Oxidoreductase</keyword>
<dbReference type="InterPro" id="IPR051265">
    <property type="entry name" value="HIBADH-related_NP60_sf"/>
</dbReference>
<dbReference type="GO" id="GO:0050661">
    <property type="term" value="F:NADP binding"/>
    <property type="evidence" value="ECO:0007669"/>
    <property type="project" value="InterPro"/>
</dbReference>
<reference evidence="6" key="2">
    <citation type="submission" date="2014-09" db="EMBL/GenBank/DDBJ databases">
        <title>Identification of the gene cluster for the anaerobic degradation of 3,5-dihydroxybenzoate (alpha-resorcylate) in Thauera aromatica strain AR-1.</title>
        <authorList>
            <person name="Molina Fuentes A."/>
            <person name="Marin P."/>
            <person name="Pacheco D."/>
            <person name="Philipp B."/>
            <person name="Schink B."/>
            <person name="Marques S."/>
        </authorList>
    </citation>
    <scope>NUCLEOTIDE SEQUENCE</scope>
    <source>
        <strain evidence="6">AR1</strain>
    </source>
</reference>
<evidence type="ECO:0000256" key="2">
    <source>
        <dbReference type="ARBA" id="ARBA00023027"/>
    </source>
</evidence>
<dbReference type="Pfam" id="PF14833">
    <property type="entry name" value="NAD_binding_11"/>
    <property type="match status" value="1"/>
</dbReference>
<dbReference type="Gene3D" id="3.40.50.720">
    <property type="entry name" value="NAD(P)-binding Rossmann-like Domain"/>
    <property type="match status" value="1"/>
</dbReference>
<dbReference type="InterPro" id="IPR006115">
    <property type="entry name" value="6PGDH_NADP-bd"/>
</dbReference>
<dbReference type="InterPro" id="IPR013328">
    <property type="entry name" value="6PGD_dom2"/>
</dbReference>
<evidence type="ECO:0000256" key="1">
    <source>
        <dbReference type="ARBA" id="ARBA00023002"/>
    </source>
</evidence>
<sequence length="293" mass="29503">MKVGLVGLGRMGSAIAGRILGGGFDLVVHNRSAEKAAGLAEAGARVAGSVAEACAGRDVVITMVADDAALGAVAHGVGGLCASLPAGAVHLAMGTHGVAALGALEEAHRQAGQQLVAAPVLGRPDAAGAGQLGIVAAGAAEAVARCRPLFEVIGRRVFAAGERPAGAAVIKLSNNFLLGCCIEAMGEAFALARKYEVAPEVLYDVLTEGLFAAPAYKVYGRLIADETYEPAGFAAHLGLKDATLVLAAGEAARVPLPSANTLRDRLLSAIAHGDGDKDWSVMAREQARASGLE</sequence>
<dbReference type="GO" id="GO:0051287">
    <property type="term" value="F:NAD binding"/>
    <property type="evidence" value="ECO:0007669"/>
    <property type="project" value="InterPro"/>
</dbReference>
<feature type="domain" description="3-hydroxyisobutyrate dehydrogenase-like NAD-binding" evidence="5">
    <location>
        <begin position="168"/>
        <end position="284"/>
    </location>
</feature>
<protein>
    <submittedName>
        <fullName evidence="6">Putative benzene triol dehydrogenase</fullName>
    </submittedName>
</protein>
<keyword evidence="2" id="KW-0520">NAD</keyword>
<reference evidence="6" key="1">
    <citation type="submission" date="2014-06" db="EMBL/GenBank/DDBJ databases">
        <authorList>
            <person name="Molina-Fuentes A."/>
            <person name="Marques S."/>
        </authorList>
    </citation>
    <scope>NUCLEOTIDE SEQUENCE</scope>
    <source>
        <strain evidence="6">AR1</strain>
    </source>
</reference>